<comment type="caution">
    <text evidence="2">The sequence shown here is derived from an EMBL/GenBank/DDBJ whole genome shotgun (WGS) entry which is preliminary data.</text>
</comment>
<dbReference type="AlphaFoldDB" id="A0A843WYB5"/>
<evidence type="ECO:0000256" key="1">
    <source>
        <dbReference type="SAM" id="MobiDB-lite"/>
    </source>
</evidence>
<dbReference type="EMBL" id="NMUH01004385">
    <property type="protein sequence ID" value="MQM09465.1"/>
    <property type="molecule type" value="Genomic_DNA"/>
</dbReference>
<evidence type="ECO:0000313" key="2">
    <source>
        <dbReference type="EMBL" id="MQM09465.1"/>
    </source>
</evidence>
<sequence>TSTKSVKSRPGRTSPERGLTKRHTSNHRGNTTHDKNERRAILRETLTRTITNGSGKPHQNTWQPSDAPQPRGQCNSNQKRAQQSSGETSLPPEPAEKDSGSTSPELITSQHQDDNSHKQVSQRSTSDATRHTEHLLSSSNNAD</sequence>
<feature type="compositionally biased region" description="Basic residues" evidence="1">
    <location>
        <begin position="1"/>
        <end position="10"/>
    </location>
</feature>
<feature type="non-terminal residue" evidence="2">
    <location>
        <position position="1"/>
    </location>
</feature>
<dbReference type="Proteomes" id="UP000652761">
    <property type="component" value="Unassembled WGS sequence"/>
</dbReference>
<feature type="compositionally biased region" description="Polar residues" evidence="1">
    <location>
        <begin position="100"/>
        <end position="110"/>
    </location>
</feature>
<keyword evidence="3" id="KW-1185">Reference proteome</keyword>
<protein>
    <submittedName>
        <fullName evidence="2">Uncharacterized protein</fullName>
    </submittedName>
</protein>
<feature type="compositionally biased region" description="Basic and acidic residues" evidence="1">
    <location>
        <begin position="31"/>
        <end position="46"/>
    </location>
</feature>
<accession>A0A843WYB5</accession>
<proteinExistence type="predicted"/>
<reference evidence="2" key="1">
    <citation type="submission" date="2017-07" db="EMBL/GenBank/DDBJ databases">
        <title>Taro Niue Genome Assembly and Annotation.</title>
        <authorList>
            <person name="Atibalentja N."/>
            <person name="Keating K."/>
            <person name="Fields C.J."/>
        </authorList>
    </citation>
    <scope>NUCLEOTIDE SEQUENCE</scope>
    <source>
        <strain evidence="2">Niue_2</strain>
        <tissue evidence="2">Leaf</tissue>
    </source>
</reference>
<feature type="compositionally biased region" description="Polar residues" evidence="1">
    <location>
        <begin position="47"/>
        <end position="88"/>
    </location>
</feature>
<evidence type="ECO:0000313" key="3">
    <source>
        <dbReference type="Proteomes" id="UP000652761"/>
    </source>
</evidence>
<organism evidence="2 3">
    <name type="scientific">Colocasia esculenta</name>
    <name type="common">Wild taro</name>
    <name type="synonym">Arum esculentum</name>
    <dbReference type="NCBI Taxonomy" id="4460"/>
    <lineage>
        <taxon>Eukaryota</taxon>
        <taxon>Viridiplantae</taxon>
        <taxon>Streptophyta</taxon>
        <taxon>Embryophyta</taxon>
        <taxon>Tracheophyta</taxon>
        <taxon>Spermatophyta</taxon>
        <taxon>Magnoliopsida</taxon>
        <taxon>Liliopsida</taxon>
        <taxon>Araceae</taxon>
        <taxon>Aroideae</taxon>
        <taxon>Colocasieae</taxon>
        <taxon>Colocasia</taxon>
    </lineage>
</organism>
<feature type="non-terminal residue" evidence="2">
    <location>
        <position position="143"/>
    </location>
</feature>
<feature type="region of interest" description="Disordered" evidence="1">
    <location>
        <begin position="1"/>
        <end position="143"/>
    </location>
</feature>
<name>A0A843WYB5_COLES</name>
<feature type="compositionally biased region" description="Polar residues" evidence="1">
    <location>
        <begin position="118"/>
        <end position="127"/>
    </location>
</feature>
<gene>
    <name evidence="2" type="ORF">Taro_042338</name>
</gene>